<reference evidence="2 3" key="1">
    <citation type="journal article" date="2024" name="Microbiol. Resour. Announc.">
        <title>Genome annotations for the ascomycete fungi Trichoderma harzianum, Trichoderma aggressivum, and Purpureocillium lilacinum.</title>
        <authorList>
            <person name="Beijen E.P.W."/>
            <person name="Ohm R.A."/>
        </authorList>
    </citation>
    <scope>NUCLEOTIDE SEQUENCE [LARGE SCALE GENOMIC DNA]</scope>
    <source>
        <strain evidence="2 3">CBS 150709</strain>
    </source>
</reference>
<feature type="compositionally biased region" description="Polar residues" evidence="1">
    <location>
        <begin position="364"/>
        <end position="378"/>
    </location>
</feature>
<proteinExistence type="predicted"/>
<feature type="region of interest" description="Disordered" evidence="1">
    <location>
        <begin position="437"/>
        <end position="458"/>
    </location>
</feature>
<feature type="region of interest" description="Disordered" evidence="1">
    <location>
        <begin position="350"/>
        <end position="378"/>
    </location>
</feature>
<feature type="region of interest" description="Disordered" evidence="1">
    <location>
        <begin position="230"/>
        <end position="289"/>
    </location>
</feature>
<dbReference type="Proteomes" id="UP001287286">
    <property type="component" value="Unassembled WGS sequence"/>
</dbReference>
<protein>
    <submittedName>
        <fullName evidence="2">Uncharacterized protein</fullName>
    </submittedName>
</protein>
<evidence type="ECO:0000313" key="3">
    <source>
        <dbReference type="Proteomes" id="UP001287286"/>
    </source>
</evidence>
<name>A0ABR0CGB3_PURLI</name>
<comment type="caution">
    <text evidence="2">The sequence shown here is derived from an EMBL/GenBank/DDBJ whole genome shotgun (WGS) entry which is preliminary data.</text>
</comment>
<keyword evidence="3" id="KW-1185">Reference proteome</keyword>
<evidence type="ECO:0000313" key="2">
    <source>
        <dbReference type="EMBL" id="KAK4095184.1"/>
    </source>
</evidence>
<dbReference type="EMBL" id="JAWRVI010000002">
    <property type="protein sequence ID" value="KAK4095184.1"/>
    <property type="molecule type" value="Genomic_DNA"/>
</dbReference>
<sequence>MRNSIERHAQLSDPALVDLCLAKWTFQKIRSASSRVVLRLAGFKGAKGECLSLTLLAYGTYRAEVAVECMRTSRRWYSKRGSSLRSKVTSRLDSIGMQPTNMNPCDPPCIAMRSRRGRGTSSPEDIRAIPVGQSTESNNFWKSRGTQTDSNNGVSTQLDVRELCELVHQLRQQMQESDRASVNRDYQLSKKINDRMTRLSRDILQSLQLNHFAGGKGTLRALGQLEKPMSLCPELPPMTSARHKETGDANSTDSSTDLESDSLSPHAPKSATHNRSPLSSPDPIARLTPNLGFGRAQPWNTSSVLYAPLPANNRTLLGVARNNLATRIYRPSAGDSPASVRNDPVALSDEIHPSSLESSPAKGASSTDNTYSPCSRSSDTASDVAEVWTADDIPCHDRRGASKLAVMLPAPGPSLKREVDGAWHSFSAEHRPVKKRKNWINPKNPGSRPGIADGAASIDPGSEQILISRILDRKMKKNKTTYYFVESPDGNKGWQRPENLKTYDPRVLEDFNKGYRGHDAGILVLDAKQDPTGAQWVQVYFVRTGCNQEWRNVWVKSKLVNPSKLRDWSAKLTGGAVEEVADLPASNCVYKRDMVGHADMD</sequence>
<organism evidence="2 3">
    <name type="scientific">Purpureocillium lilacinum</name>
    <name type="common">Paecilomyces lilacinus</name>
    <dbReference type="NCBI Taxonomy" id="33203"/>
    <lineage>
        <taxon>Eukaryota</taxon>
        <taxon>Fungi</taxon>
        <taxon>Dikarya</taxon>
        <taxon>Ascomycota</taxon>
        <taxon>Pezizomycotina</taxon>
        <taxon>Sordariomycetes</taxon>
        <taxon>Hypocreomycetidae</taxon>
        <taxon>Hypocreales</taxon>
        <taxon>Ophiocordycipitaceae</taxon>
        <taxon>Purpureocillium</taxon>
    </lineage>
</organism>
<feature type="compositionally biased region" description="Low complexity" evidence="1">
    <location>
        <begin position="251"/>
        <end position="264"/>
    </location>
</feature>
<accession>A0ABR0CGB3</accession>
<evidence type="ECO:0000256" key="1">
    <source>
        <dbReference type="SAM" id="MobiDB-lite"/>
    </source>
</evidence>
<gene>
    <name evidence="2" type="ORF">Purlil1_880</name>
</gene>